<dbReference type="InterPro" id="IPR008266">
    <property type="entry name" value="Tyr_kinase_AS"/>
</dbReference>
<evidence type="ECO:0000313" key="3">
    <source>
        <dbReference type="EMBL" id="CAF1585941.1"/>
    </source>
</evidence>
<evidence type="ECO:0000259" key="2">
    <source>
        <dbReference type="PROSITE" id="PS51698"/>
    </source>
</evidence>
<dbReference type="PANTHER" id="PTHR24416">
    <property type="entry name" value="TYROSINE-PROTEIN KINASE RECEPTOR"/>
    <property type="match status" value="1"/>
</dbReference>
<organism evidence="3 5">
    <name type="scientific">Didymodactylos carnosus</name>
    <dbReference type="NCBI Taxonomy" id="1234261"/>
    <lineage>
        <taxon>Eukaryota</taxon>
        <taxon>Metazoa</taxon>
        <taxon>Spiralia</taxon>
        <taxon>Gnathifera</taxon>
        <taxon>Rotifera</taxon>
        <taxon>Eurotatoria</taxon>
        <taxon>Bdelloidea</taxon>
        <taxon>Philodinida</taxon>
        <taxon>Philodinidae</taxon>
        <taxon>Didymodactylos</taxon>
    </lineage>
</organism>
<dbReference type="PROSITE" id="PS50011">
    <property type="entry name" value="PROTEIN_KINASE_DOM"/>
    <property type="match status" value="1"/>
</dbReference>
<dbReference type="Proteomes" id="UP000677228">
    <property type="component" value="Unassembled WGS sequence"/>
</dbReference>
<accession>A0A8S2FY15</accession>
<gene>
    <name evidence="3" type="ORF">OVA965_LOCUS41258</name>
    <name evidence="4" type="ORF">TMI583_LOCUS42852</name>
</gene>
<dbReference type="GO" id="GO:0005524">
    <property type="term" value="F:ATP binding"/>
    <property type="evidence" value="ECO:0007669"/>
    <property type="project" value="InterPro"/>
</dbReference>
<dbReference type="Gene3D" id="1.10.510.10">
    <property type="entry name" value="Transferase(Phosphotransferase) domain 1"/>
    <property type="match status" value="1"/>
</dbReference>
<proteinExistence type="predicted"/>
<dbReference type="PROSITE" id="PS51698">
    <property type="entry name" value="U_BOX"/>
    <property type="match status" value="1"/>
</dbReference>
<dbReference type="GO" id="GO:0004842">
    <property type="term" value="F:ubiquitin-protein transferase activity"/>
    <property type="evidence" value="ECO:0007669"/>
    <property type="project" value="InterPro"/>
</dbReference>
<dbReference type="GO" id="GO:0004714">
    <property type="term" value="F:transmembrane receptor protein tyrosine kinase activity"/>
    <property type="evidence" value="ECO:0007669"/>
    <property type="project" value="TreeGrafter"/>
</dbReference>
<feature type="domain" description="U-box" evidence="2">
    <location>
        <begin position="2"/>
        <end position="75"/>
    </location>
</feature>
<dbReference type="EMBL" id="CAJNOK010047034">
    <property type="protein sequence ID" value="CAF1585941.1"/>
    <property type="molecule type" value="Genomic_DNA"/>
</dbReference>
<dbReference type="InterPro" id="IPR001245">
    <property type="entry name" value="Ser-Thr/Tyr_kinase_cat_dom"/>
</dbReference>
<dbReference type="Gene3D" id="3.30.40.10">
    <property type="entry name" value="Zinc/RING finger domain, C3HC4 (zinc finger)"/>
    <property type="match status" value="1"/>
</dbReference>
<dbReference type="Pfam" id="PF07714">
    <property type="entry name" value="PK_Tyr_Ser-Thr"/>
    <property type="match status" value="1"/>
</dbReference>
<dbReference type="Proteomes" id="UP000682733">
    <property type="component" value="Unassembled WGS sequence"/>
</dbReference>
<dbReference type="SMART" id="SM00504">
    <property type="entry name" value="Ubox"/>
    <property type="match status" value="1"/>
</dbReference>
<reference evidence="3" key="1">
    <citation type="submission" date="2021-02" db="EMBL/GenBank/DDBJ databases">
        <authorList>
            <person name="Nowell W R."/>
        </authorList>
    </citation>
    <scope>NUCLEOTIDE SEQUENCE</scope>
</reference>
<dbReference type="Pfam" id="PF04564">
    <property type="entry name" value="U-box"/>
    <property type="match status" value="1"/>
</dbReference>
<evidence type="ECO:0008006" key="6">
    <source>
        <dbReference type="Google" id="ProtNLM"/>
    </source>
</evidence>
<dbReference type="SUPFAM" id="SSF56112">
    <property type="entry name" value="Protein kinase-like (PK-like)"/>
    <property type="match status" value="1"/>
</dbReference>
<dbReference type="InterPro" id="IPR000719">
    <property type="entry name" value="Prot_kinase_dom"/>
</dbReference>
<dbReference type="GO" id="GO:0016567">
    <property type="term" value="P:protein ubiquitination"/>
    <property type="evidence" value="ECO:0007669"/>
    <property type="project" value="InterPro"/>
</dbReference>
<evidence type="ECO:0000313" key="5">
    <source>
        <dbReference type="Proteomes" id="UP000677228"/>
    </source>
</evidence>
<sequence>MSGTESLICPITFELFRDPVVAEDGHTYEKQAIIDWIKRNQTSPITRQPLCIETLRPNYIVKKLVDEFETNVRAKNYQFKLGTDVKKAKRALFQTYGKSVFEAEWLGINSNETKRPKIILLKIDGARAKKEASFCVELSRHPHIVRTYGLVEDTQQNISDDEPINSIMLLQEHATEGNLVDFLQALDSSPASSVLLEMFVQISDAMSFLAHNHIVHGDLACRNVLVFHFDDNEPKKNLVKLTDFGLSRASTIYQSVQSVKTTTMTIVPIRYAAPELLSVNNYSDSYTEKSDMYSMFLCGKLIRKVQFPGQK</sequence>
<dbReference type="CDD" id="cd16655">
    <property type="entry name" value="RING-Ubox_WDSUB1-like"/>
    <property type="match status" value="1"/>
</dbReference>
<dbReference type="PANTHER" id="PTHR24416:SF611">
    <property type="entry name" value="TYROSINE-PROTEIN KINASE TRANSMEMBRANE RECEPTOR ROR"/>
    <property type="match status" value="1"/>
</dbReference>
<dbReference type="EMBL" id="CAJOBA010070262">
    <property type="protein sequence ID" value="CAF4387335.1"/>
    <property type="molecule type" value="Genomic_DNA"/>
</dbReference>
<dbReference type="SUPFAM" id="SSF57850">
    <property type="entry name" value="RING/U-box"/>
    <property type="match status" value="1"/>
</dbReference>
<dbReference type="GO" id="GO:0005886">
    <property type="term" value="C:plasma membrane"/>
    <property type="evidence" value="ECO:0007669"/>
    <property type="project" value="TreeGrafter"/>
</dbReference>
<dbReference type="InterPro" id="IPR003613">
    <property type="entry name" value="Ubox_domain"/>
</dbReference>
<comment type="caution">
    <text evidence="3">The sequence shown here is derived from an EMBL/GenBank/DDBJ whole genome shotgun (WGS) entry which is preliminary data.</text>
</comment>
<name>A0A8S2FY15_9BILA</name>
<dbReference type="InterPro" id="IPR050122">
    <property type="entry name" value="RTK"/>
</dbReference>
<protein>
    <recommendedName>
        <fullName evidence="6">Non-specific protein-tyrosine kinase</fullName>
    </recommendedName>
</protein>
<dbReference type="PROSITE" id="PS00109">
    <property type="entry name" value="PROTEIN_KINASE_TYR"/>
    <property type="match status" value="1"/>
</dbReference>
<dbReference type="GO" id="GO:0007169">
    <property type="term" value="P:cell surface receptor protein tyrosine kinase signaling pathway"/>
    <property type="evidence" value="ECO:0007669"/>
    <property type="project" value="TreeGrafter"/>
</dbReference>
<dbReference type="InterPro" id="IPR011009">
    <property type="entry name" value="Kinase-like_dom_sf"/>
</dbReference>
<evidence type="ECO:0000313" key="4">
    <source>
        <dbReference type="EMBL" id="CAF4387335.1"/>
    </source>
</evidence>
<evidence type="ECO:0000259" key="1">
    <source>
        <dbReference type="PROSITE" id="PS50011"/>
    </source>
</evidence>
<feature type="domain" description="Protein kinase" evidence="1">
    <location>
        <begin position="90"/>
        <end position="311"/>
    </location>
</feature>
<dbReference type="GO" id="GO:0043235">
    <property type="term" value="C:receptor complex"/>
    <property type="evidence" value="ECO:0007669"/>
    <property type="project" value="TreeGrafter"/>
</dbReference>
<dbReference type="AlphaFoldDB" id="A0A8S2FY15"/>
<dbReference type="InterPro" id="IPR013083">
    <property type="entry name" value="Znf_RING/FYVE/PHD"/>
</dbReference>